<evidence type="ECO:0000313" key="3">
    <source>
        <dbReference type="Proteomes" id="UP000318331"/>
    </source>
</evidence>
<dbReference type="OrthoDB" id="9814083at2"/>
<dbReference type="PROSITE" id="PS51318">
    <property type="entry name" value="TAT"/>
    <property type="match status" value="1"/>
</dbReference>
<organism evidence="2 3">
    <name type="scientific">Klugiella xanthotipulae</name>
    <dbReference type="NCBI Taxonomy" id="244735"/>
    <lineage>
        <taxon>Bacteria</taxon>
        <taxon>Bacillati</taxon>
        <taxon>Actinomycetota</taxon>
        <taxon>Actinomycetes</taxon>
        <taxon>Micrococcales</taxon>
        <taxon>Microbacteriaceae</taxon>
        <taxon>Klugiella</taxon>
    </lineage>
</organism>
<dbReference type="Gene3D" id="3.20.20.370">
    <property type="entry name" value="Glycoside hydrolase/deacetylase"/>
    <property type="match status" value="1"/>
</dbReference>
<dbReference type="InterPro" id="IPR050248">
    <property type="entry name" value="Polysacc_deacetylase_ArnD"/>
</dbReference>
<reference evidence="2 3" key="1">
    <citation type="submission" date="2019-06" db="EMBL/GenBank/DDBJ databases">
        <title>Sequencing the genomes of 1000 actinobacteria strains.</title>
        <authorList>
            <person name="Klenk H.-P."/>
        </authorList>
    </citation>
    <scope>NUCLEOTIDE SEQUENCE [LARGE SCALE GENOMIC DNA]</scope>
    <source>
        <strain evidence="2 3">DSM 18031</strain>
    </source>
</reference>
<dbReference type="Proteomes" id="UP000318331">
    <property type="component" value="Unassembled WGS sequence"/>
</dbReference>
<keyword evidence="3" id="KW-1185">Reference proteome</keyword>
<dbReference type="Pfam" id="PF01522">
    <property type="entry name" value="Polysacc_deac_1"/>
    <property type="match status" value="1"/>
</dbReference>
<dbReference type="GO" id="GO:0005975">
    <property type="term" value="P:carbohydrate metabolic process"/>
    <property type="evidence" value="ECO:0007669"/>
    <property type="project" value="InterPro"/>
</dbReference>
<dbReference type="InterPro" id="IPR006311">
    <property type="entry name" value="TAT_signal"/>
</dbReference>
<feature type="domain" description="NodB homology" evidence="1">
    <location>
        <begin position="104"/>
        <end position="304"/>
    </location>
</feature>
<dbReference type="RefSeq" id="WP_141915643.1">
    <property type="nucleotide sequence ID" value="NZ_BAAAYS010000001.1"/>
</dbReference>
<dbReference type="GO" id="GO:0016810">
    <property type="term" value="F:hydrolase activity, acting on carbon-nitrogen (but not peptide) bonds"/>
    <property type="evidence" value="ECO:0007669"/>
    <property type="project" value="InterPro"/>
</dbReference>
<dbReference type="PANTHER" id="PTHR10587">
    <property type="entry name" value="GLYCOSYL TRANSFERASE-RELATED"/>
    <property type="match status" value="1"/>
</dbReference>
<dbReference type="SUPFAM" id="SSF88713">
    <property type="entry name" value="Glycoside hydrolase/deacetylase"/>
    <property type="match status" value="1"/>
</dbReference>
<sequence length="304" mass="30939">MSDQGAGLRRRDLLGGVGGGLALLGLSACAARPDPTAQVSVSPSAVLTSPGPVSASPTPAIPVPNIDPNAVSARFEGRVPTEWGLTVTGVVTSLAVPTDATGRERVALTLDACGGPHGSEVDSELLALLDRLAVPVTLFLNARWIEQNRGVAENLAANPLVQLGNHGTRHRPLSVSGREAYGIAGTASVAEAVDEVWGNHQVLTELCGRPPLWFRSGTAHYDEVAVALVEAVGETVIGFSTNADGGATFPAETVRAEALTVSAGGILIGHMNRPDSGTAAGLAVALPELLTQGVVFAHLDAPGG</sequence>
<evidence type="ECO:0000259" key="1">
    <source>
        <dbReference type="PROSITE" id="PS51677"/>
    </source>
</evidence>
<accession>A0A543I569</accession>
<dbReference type="EMBL" id="VFPN01000001">
    <property type="protein sequence ID" value="TQM65753.1"/>
    <property type="molecule type" value="Genomic_DNA"/>
</dbReference>
<evidence type="ECO:0000313" key="2">
    <source>
        <dbReference type="EMBL" id="TQM65753.1"/>
    </source>
</evidence>
<dbReference type="InterPro" id="IPR011330">
    <property type="entry name" value="Glyco_hydro/deAcase_b/a-brl"/>
</dbReference>
<gene>
    <name evidence="2" type="ORF">FB466_0565</name>
</gene>
<name>A0A543I569_9MICO</name>
<dbReference type="PROSITE" id="PS51677">
    <property type="entry name" value="NODB"/>
    <property type="match status" value="1"/>
</dbReference>
<dbReference type="AlphaFoldDB" id="A0A543I569"/>
<dbReference type="PANTHER" id="PTHR10587:SF134">
    <property type="entry name" value="SECRETED PROTEIN"/>
    <property type="match status" value="1"/>
</dbReference>
<comment type="caution">
    <text evidence="2">The sequence shown here is derived from an EMBL/GenBank/DDBJ whole genome shotgun (WGS) entry which is preliminary data.</text>
</comment>
<proteinExistence type="predicted"/>
<protein>
    <submittedName>
        <fullName evidence="2">Peptidoglycan/xylan/chitin deacetylase (PgdA/CDA1 family)</fullName>
    </submittedName>
</protein>
<dbReference type="InterPro" id="IPR002509">
    <property type="entry name" value="NODB_dom"/>
</dbReference>